<evidence type="ECO:0000256" key="1">
    <source>
        <dbReference type="SAM" id="MobiDB-lite"/>
    </source>
</evidence>
<dbReference type="AlphaFoldDB" id="A0A2N5VS77"/>
<reference evidence="2 3" key="1">
    <citation type="submission" date="2017-11" db="EMBL/GenBank/DDBJ databases">
        <title>De novo assembly and phasing of dikaryotic genomes from two isolates of Puccinia coronata f. sp. avenae, the causal agent of oat crown rust.</title>
        <authorList>
            <person name="Miller M.E."/>
            <person name="Zhang Y."/>
            <person name="Omidvar V."/>
            <person name="Sperschneider J."/>
            <person name="Schwessinger B."/>
            <person name="Raley C."/>
            <person name="Palmer J.M."/>
            <person name="Garnica D."/>
            <person name="Upadhyaya N."/>
            <person name="Rathjen J."/>
            <person name="Taylor J.M."/>
            <person name="Park R.F."/>
            <person name="Dodds P.N."/>
            <person name="Hirsch C.D."/>
            <person name="Kianian S.F."/>
            <person name="Figueroa M."/>
        </authorList>
    </citation>
    <scope>NUCLEOTIDE SEQUENCE [LARGE SCALE GENOMIC DNA]</scope>
    <source>
        <strain evidence="2">12NC29</strain>
    </source>
</reference>
<dbReference type="OrthoDB" id="2500331at2759"/>
<comment type="caution">
    <text evidence="2">The sequence shown here is derived from an EMBL/GenBank/DDBJ whole genome shotgun (WGS) entry which is preliminary data.</text>
</comment>
<proteinExistence type="predicted"/>
<evidence type="ECO:0000313" key="3">
    <source>
        <dbReference type="Proteomes" id="UP000235388"/>
    </source>
</evidence>
<dbReference type="EMBL" id="PGCJ01000072">
    <property type="protein sequence ID" value="PLW52858.1"/>
    <property type="molecule type" value="Genomic_DNA"/>
</dbReference>
<sequence>MAAEIDRLISKKTGNNPHLSKNHIRCFCHKVALILNAGLQSIQLSTKGLVQSQNETLGYVPDLAPILEDSEETEEASQFAVEDVVLGSDNNNQICNSTNKEDSLDVTGSDNPESWETPAEGKNPVDKILKKVDFVIQRITSSAVKQSEYNTWSKILDINGPSLIAGYGIRWNIKFESRNRGYQGRKEFYYVTKEMEGDNSSACLMISEYLKLILFLQKKLVNSDEPKFKTMLRSMLQKTKTYLNEAIGCDVILMATILNPSFCLSIFKISFPSHYNYTLSLIKEAYKSKKIKAQKASGSFLDKSVTPTRNQSSTNAACEDVDYFPEEVVAPVVDELSFYLGGKHKLPTSEERTLSRISNLGPSGQRLPSMLGNLCQH</sequence>
<gene>
    <name evidence="2" type="ORF">PCANC_08711</name>
</gene>
<keyword evidence="3" id="KW-1185">Reference proteome</keyword>
<feature type="region of interest" description="Disordered" evidence="1">
    <location>
        <begin position="95"/>
        <end position="121"/>
    </location>
</feature>
<evidence type="ECO:0000313" key="2">
    <source>
        <dbReference type="EMBL" id="PLW52858.1"/>
    </source>
</evidence>
<organism evidence="2 3">
    <name type="scientific">Puccinia coronata f. sp. avenae</name>
    <dbReference type="NCBI Taxonomy" id="200324"/>
    <lineage>
        <taxon>Eukaryota</taxon>
        <taxon>Fungi</taxon>
        <taxon>Dikarya</taxon>
        <taxon>Basidiomycota</taxon>
        <taxon>Pucciniomycotina</taxon>
        <taxon>Pucciniomycetes</taxon>
        <taxon>Pucciniales</taxon>
        <taxon>Pucciniaceae</taxon>
        <taxon>Puccinia</taxon>
    </lineage>
</organism>
<protein>
    <recommendedName>
        <fullName evidence="4">hAT-like transposase RNase-H fold domain-containing protein</fullName>
    </recommendedName>
</protein>
<evidence type="ECO:0008006" key="4">
    <source>
        <dbReference type="Google" id="ProtNLM"/>
    </source>
</evidence>
<accession>A0A2N5VS77</accession>
<name>A0A2N5VS77_9BASI</name>
<dbReference type="InterPro" id="IPR012337">
    <property type="entry name" value="RNaseH-like_sf"/>
</dbReference>
<dbReference type="Proteomes" id="UP000235388">
    <property type="component" value="Unassembled WGS sequence"/>
</dbReference>
<dbReference type="SUPFAM" id="SSF53098">
    <property type="entry name" value="Ribonuclease H-like"/>
    <property type="match status" value="1"/>
</dbReference>